<feature type="region of interest" description="Disordered" evidence="1">
    <location>
        <begin position="1"/>
        <end position="22"/>
    </location>
</feature>
<evidence type="ECO:0000313" key="3">
    <source>
        <dbReference type="Proteomes" id="UP000071859"/>
    </source>
</evidence>
<comment type="caution">
    <text evidence="2">The sequence shown here is derived from an EMBL/GenBank/DDBJ whole genome shotgun (WGS) entry which is preliminary data.</text>
</comment>
<protein>
    <submittedName>
        <fullName evidence="2">Uncharacterized protein</fullName>
    </submittedName>
</protein>
<evidence type="ECO:0000313" key="2">
    <source>
        <dbReference type="EMBL" id="SAL05844.1"/>
    </source>
</evidence>
<proteinExistence type="predicted"/>
<organism evidence="2 3">
    <name type="scientific">Caballeronia calidae</name>
    <dbReference type="NCBI Taxonomy" id="1777139"/>
    <lineage>
        <taxon>Bacteria</taxon>
        <taxon>Pseudomonadati</taxon>
        <taxon>Pseudomonadota</taxon>
        <taxon>Betaproteobacteria</taxon>
        <taxon>Burkholderiales</taxon>
        <taxon>Burkholderiaceae</taxon>
        <taxon>Caballeronia</taxon>
    </lineage>
</organism>
<dbReference type="AlphaFoldDB" id="A0A158EGA2"/>
<reference evidence="2" key="1">
    <citation type="submission" date="2016-01" db="EMBL/GenBank/DDBJ databases">
        <authorList>
            <person name="Peeters C."/>
        </authorList>
    </citation>
    <scope>NUCLEOTIDE SEQUENCE</scope>
    <source>
        <strain evidence="2">LMG 29321</strain>
    </source>
</reference>
<accession>A0A158EGA2</accession>
<dbReference type="OrthoDB" id="6183696at2"/>
<gene>
    <name evidence="2" type="ORF">AWB78_07733</name>
</gene>
<feature type="compositionally biased region" description="Basic and acidic residues" evidence="1">
    <location>
        <begin position="232"/>
        <end position="241"/>
    </location>
</feature>
<keyword evidence="3" id="KW-1185">Reference proteome</keyword>
<dbReference type="Proteomes" id="UP000071859">
    <property type="component" value="Unassembled WGS sequence"/>
</dbReference>
<dbReference type="EMBL" id="FCOX02000092">
    <property type="protein sequence ID" value="SAL05844.1"/>
    <property type="molecule type" value="Genomic_DNA"/>
</dbReference>
<evidence type="ECO:0000256" key="1">
    <source>
        <dbReference type="SAM" id="MobiDB-lite"/>
    </source>
</evidence>
<sequence length="257" mass="27934">MSVNTTLSVTSKGNVSGNPSVNDYSGTWDPALIAQLEEHATSPYEREELDSLTSISPESIEAQISANLPAPTPPKSATSPELSKKNASAIVEYMRENKKDTITFDELTNLSQDPNATAEEKAAADYFTQNPAQYFLIETRDDLREDGRSSIDNFQQVADGNFSIASTDEMNSQLAAATLATFMVTHTPNIETTDTLSSINEGDLKNLAADPSNPNTEAAAQYFLAHPEVYKDIETTDDPRPDGTASVPELQEYVSKE</sequence>
<name>A0A158EGA2_9BURK</name>
<dbReference type="RefSeq" id="WP_062611848.1">
    <property type="nucleotide sequence ID" value="NZ_FCOX02000092.1"/>
</dbReference>
<feature type="region of interest" description="Disordered" evidence="1">
    <location>
        <begin position="232"/>
        <end position="257"/>
    </location>
</feature>